<dbReference type="PANTHER" id="PTHR47926:SF386">
    <property type="entry name" value="PENTATRICOPEPTIDE REPEAT-CONTAINING PROTEIN"/>
    <property type="match status" value="1"/>
</dbReference>
<feature type="repeat" description="PPR" evidence="3">
    <location>
        <begin position="315"/>
        <end position="349"/>
    </location>
</feature>
<organism evidence="5 6">
    <name type="scientific">Papaver atlanticum</name>
    <dbReference type="NCBI Taxonomy" id="357466"/>
    <lineage>
        <taxon>Eukaryota</taxon>
        <taxon>Viridiplantae</taxon>
        <taxon>Streptophyta</taxon>
        <taxon>Embryophyta</taxon>
        <taxon>Tracheophyta</taxon>
        <taxon>Spermatophyta</taxon>
        <taxon>Magnoliopsida</taxon>
        <taxon>Ranunculales</taxon>
        <taxon>Papaveraceae</taxon>
        <taxon>Papaveroideae</taxon>
        <taxon>Papaver</taxon>
    </lineage>
</organism>
<dbReference type="Pfam" id="PF13041">
    <property type="entry name" value="PPR_2"/>
    <property type="match status" value="3"/>
</dbReference>
<comment type="caution">
    <text evidence="5">The sequence shown here is derived from an EMBL/GenBank/DDBJ whole genome shotgun (WGS) entry which is preliminary data.</text>
</comment>
<dbReference type="FunFam" id="1.25.40.10:FF:000598">
    <property type="entry name" value="pentatricopeptide repeat-containing protein At1g20230 isoform X2"/>
    <property type="match status" value="1"/>
</dbReference>
<dbReference type="FunFam" id="1.25.40.10:FF:000366">
    <property type="entry name" value="Pentatricopeptide (PPR) repeat-containing protein"/>
    <property type="match status" value="1"/>
</dbReference>
<dbReference type="InterPro" id="IPR002885">
    <property type="entry name" value="PPR_rpt"/>
</dbReference>
<dbReference type="FunFam" id="1.25.40.10:FF:000031">
    <property type="entry name" value="Pentatricopeptide repeat-containing protein mitochondrial"/>
    <property type="match status" value="1"/>
</dbReference>
<keyword evidence="2" id="KW-0677">Repeat</keyword>
<dbReference type="Proteomes" id="UP001202328">
    <property type="component" value="Unassembled WGS sequence"/>
</dbReference>
<feature type="repeat" description="PPR" evidence="3">
    <location>
        <begin position="179"/>
        <end position="213"/>
    </location>
</feature>
<feature type="repeat" description="PPR" evidence="3">
    <location>
        <begin position="451"/>
        <end position="485"/>
    </location>
</feature>
<accession>A0AAD4XH29</accession>
<dbReference type="Gene3D" id="1.25.40.10">
    <property type="entry name" value="Tetratricopeptide repeat domain"/>
    <property type="match status" value="4"/>
</dbReference>
<comment type="similarity">
    <text evidence="1">Belongs to the PPR family. PCMP-H subfamily.</text>
</comment>
<protein>
    <recommendedName>
        <fullName evidence="4">DYW domain-containing protein</fullName>
    </recommendedName>
</protein>
<dbReference type="Pfam" id="PF01535">
    <property type="entry name" value="PPR"/>
    <property type="match status" value="4"/>
</dbReference>
<dbReference type="InterPro" id="IPR011990">
    <property type="entry name" value="TPR-like_helical_dom_sf"/>
</dbReference>
<feature type="repeat" description="PPR" evidence="3">
    <location>
        <begin position="350"/>
        <end position="384"/>
    </location>
</feature>
<dbReference type="AlphaFoldDB" id="A0AAD4XH29"/>
<evidence type="ECO:0000313" key="6">
    <source>
        <dbReference type="Proteomes" id="UP001202328"/>
    </source>
</evidence>
<evidence type="ECO:0000256" key="3">
    <source>
        <dbReference type="PROSITE-ProRule" id="PRU00708"/>
    </source>
</evidence>
<keyword evidence="6" id="KW-1185">Reference proteome</keyword>
<proteinExistence type="inferred from homology"/>
<dbReference type="InterPro" id="IPR046848">
    <property type="entry name" value="E_motif"/>
</dbReference>
<evidence type="ECO:0000259" key="4">
    <source>
        <dbReference type="Pfam" id="PF14432"/>
    </source>
</evidence>
<dbReference type="InterPro" id="IPR032867">
    <property type="entry name" value="DYW_dom"/>
</dbReference>
<dbReference type="PANTHER" id="PTHR47926">
    <property type="entry name" value="PENTATRICOPEPTIDE REPEAT-CONTAINING PROTEIN"/>
    <property type="match status" value="1"/>
</dbReference>
<evidence type="ECO:0000256" key="2">
    <source>
        <dbReference type="ARBA" id="ARBA00022737"/>
    </source>
</evidence>
<dbReference type="EMBL" id="JAJJMB010009862">
    <property type="protein sequence ID" value="KAI3912003.1"/>
    <property type="molecule type" value="Genomic_DNA"/>
</dbReference>
<dbReference type="Pfam" id="PF20430">
    <property type="entry name" value="Eplus_motif"/>
    <property type="match status" value="1"/>
</dbReference>
<feature type="repeat" description="PPR" evidence="3">
    <location>
        <begin position="78"/>
        <end position="112"/>
    </location>
</feature>
<dbReference type="GO" id="GO:0008270">
    <property type="term" value="F:zinc ion binding"/>
    <property type="evidence" value="ECO:0007669"/>
    <property type="project" value="InterPro"/>
</dbReference>
<dbReference type="InterPro" id="IPR046960">
    <property type="entry name" value="PPR_At4g14850-like_plant"/>
</dbReference>
<reference evidence="5" key="1">
    <citation type="submission" date="2022-04" db="EMBL/GenBank/DDBJ databases">
        <title>A functionally conserved STORR gene fusion in Papaver species that diverged 16.8 million years ago.</title>
        <authorList>
            <person name="Catania T."/>
        </authorList>
    </citation>
    <scope>NUCLEOTIDE SEQUENCE</scope>
    <source>
        <strain evidence="5">S-188037</strain>
    </source>
</reference>
<feature type="domain" description="DYW" evidence="4">
    <location>
        <begin position="666"/>
        <end position="722"/>
    </location>
</feature>
<dbReference type="Pfam" id="PF14432">
    <property type="entry name" value="DYW_deaminase"/>
    <property type="match status" value="1"/>
</dbReference>
<dbReference type="PROSITE" id="PS51375">
    <property type="entry name" value="PPR"/>
    <property type="match status" value="6"/>
</dbReference>
<dbReference type="Pfam" id="PF20431">
    <property type="entry name" value="E_motif"/>
    <property type="match status" value="1"/>
</dbReference>
<dbReference type="GO" id="GO:0003723">
    <property type="term" value="F:RNA binding"/>
    <property type="evidence" value="ECO:0007669"/>
    <property type="project" value="InterPro"/>
</dbReference>
<evidence type="ECO:0000256" key="1">
    <source>
        <dbReference type="ARBA" id="ARBA00006643"/>
    </source>
</evidence>
<name>A0AAD4XH29_9MAGN</name>
<feature type="repeat" description="PPR" evidence="3">
    <location>
        <begin position="214"/>
        <end position="248"/>
    </location>
</feature>
<dbReference type="FunFam" id="1.25.40.10:FF:000344">
    <property type="entry name" value="Pentatricopeptide repeat-containing protein"/>
    <property type="match status" value="1"/>
</dbReference>
<gene>
    <name evidence="5" type="ORF">MKW98_010947</name>
</gene>
<sequence length="792" mass="88366">MMATKQAQTLINDSYRTILIQFKSNSISLFKIQQTHGQILKTGHSNDTHLITNLLSLYSKNHRISDATHLLNSITDPDILSFSTLISSCSISRHFNEALLLFRQMLNHGIEPDNVVTPSALKACAGLFALKIGRQIHSLVKVCGFESDSFVQSSLIDMYVKCGEIKDAHMMFDRMGHRDVVSWSVLVAGYARQGYVDEAKVMFSEMRDSGVEPNLITWNGLIAGFNYNGLASESVALLHKMHLEGFKPDGTSISSVLPMMGHIEDLKMGIQVHSYVIKQGLGADKWVVSALIDMYGKCGCASEMLQVFKEMAQMDVGSCNALVCGLSRNGHVADALEMFRQFKKQGIKLNVVSWTSMIASCTQNGKDVEALELFGEMQVAGVKPNSVTIPCLLPACANIAALMRGKAAHCFSLRMDIFNDVYVRTALIDMYAKCGKLGDARICFDRMTTRNLVSWNAMMGGYAMHGKAKEAIEIFELMKKDGEKPNFISFTCILSACSQCGLAEEGWNYFKSMSLDYGIDARIEHYACMITLLGRSGRIEEAYSVVKTIPFEPDACIWGALLSFCKVHGNVRLGEIAANKLFKLEPDNPGNYVLLSNIYATKGLWKEVDRVRDVMKRMGLRKNPGYSWIELKDKVHTLLAGDRTHPQSIQILERLDKFKMEMVKSGYLPDTALVLKDVEEQDKEHFLCGHSEKLAVGLGLLNTPPGTTLRVIKNLRICGAASETNRSATSSKSGQHKRDAWAFSPQEEPYKHEMPEKLHLQEYLVGDHILQKERYIILLARATFTFSSCKVR</sequence>
<dbReference type="GO" id="GO:0009451">
    <property type="term" value="P:RNA modification"/>
    <property type="evidence" value="ECO:0007669"/>
    <property type="project" value="InterPro"/>
</dbReference>
<dbReference type="NCBIfam" id="TIGR00756">
    <property type="entry name" value="PPR"/>
    <property type="match status" value="7"/>
</dbReference>
<dbReference type="InterPro" id="IPR046849">
    <property type="entry name" value="E2_motif"/>
</dbReference>
<evidence type="ECO:0000313" key="5">
    <source>
        <dbReference type="EMBL" id="KAI3912003.1"/>
    </source>
</evidence>